<sequence>MRYVRRLLNGLLLLLPAGLVLVGGIFGVRRWTAFLLSDQNLARILSNQATQALGRPVRVGRVHFQYSPFRLTANRVSLYQVFVAASPHTSSVPLATAAKVSLSYDLATLLFSHDLQTPYVRQIQLTDPFLFVARNRSGLWNFSQLLKPKKKPGRPLTRHIFIANGTLRYSDSALLSPRTAAVHAILTHINGTIALLPNGTFGLDLSGVGRQGLQGTLHSTLLLQPNQVLTLQIDGKGLHLPAIAQQLLPGRIGQVMDGQADLHADLLLAPHPLMAAWVIGKHWMQLEGHLHLYNTAFQPAHLGAPITGLQADLTLLPTLCQGTVKARFAGSPIAMSGSVANLTQPFQNLVADVEGDSQNLHFAQLWSQLRYLPWFQTLSPQVRSLLPRLNATSPSLHFALVGPLNHPVAQLQGSLNDLNYRNITAGPLQLKAFYADNRLTTDLHGALAHGQIALRVNAITSPKLALVGQAHAQDLRLQTLGSLLHQPMEGTVKADVAFRIQNGHEPQFNTQVELNNFRSKGRRIALAYLRAQGTPQQVFVRNLRLEDDMGIALAHGLVDIAHQKLNLRLVADEVDIGGLWRELTQAKPTRAPLFTEESSGSTSSSSALFDLAQLKGVGYLRAHIGGSFHQPQVTGVLNAFSIQAGRLGFDRISAGFQLTPNSLQIVRGLAEQYPGELTLRGTVSGLQSHDPGIALVAAVRHVDVADLLEQLGASNSLQKASIRPDSIVGSLESSEIDVGGTLHDLHLLHPVTFSVQHASLNGVAIPNAEATLFYTSHQGFQLQNAQITAANGQIVAHGTLTPDHQMHLVLIGDSLSIPDLAAMLTGKPYADLTGSIGFFSQIQGPLNNLEATANLNGANLAYRGDPLGQITSQWNYQKDRIQVSQLTFLPTDSATSSTPNSESTEAITVHNATYDLKSQQISGSVEWNQLQLARFLRLLGASPLAQTASGQRVLTYLRSFNPPLQGSFSGTAQLTGTADSPVADIRFRLAQIQLGNNIIPSVEGSGRLTKEALVMPLPQSTAPALTLNSPEATLFARQINVAFHGPIQGDLSLYNFDLGRLTGWLPTEYSSQEATSSSALLQTLSQLKGKADLFVVASGTTKAPILDISADAKNVLLHTSFRDFRVDSIDISHLRIAEPRAVLDPVTVSIAVAGADSQPEQFETEFSGSVDFSWKPPFLSNTAALDFTARVPQQKIALLRVFAPGLALDTDGVFSLSAHITNTVQSPNVNGALDIQADRLRIGYLDPTSQKPHYLRTGLRNLAGSLLFNGSQIQVSNDFRAETALFDSKTGAVLPNTVHPVNLFGALPITQQSATGITLQAGDIIFDESPIPGFRSGTVRGEARVLLQLAGSLTKPELQGDVYLSNALAVPPSDVGGTGTGGFVIPIVHRFQIALHLDRNVQLSASALSARVSGTILVSGVPQRAANIAPLEEPSLTGASSNLAVQLNGTLDILEGRLNLPTARFTILPPGRITLSYPTQDPEQPNVPILGIDVNLRAQTNMTLAAPGTFSGEKRYRVIVNAQGPITGNVFDPVTQRSRLRLSFQTDPPDFVGDQQLLEQRFLAALGGPVLSQNTFGLNPTQLFTQQLTSLVAGAVLPTIFEQPAHVLGFEELALNYDPFQRLNLVISRHLFGPIYFTYTRTLVNAHIQETFRASFRFSRRFQLTFQQDEQGIKSLLLEGISQF</sequence>
<evidence type="ECO:0000313" key="2">
    <source>
        <dbReference type="Proteomes" id="UP000014227"/>
    </source>
</evidence>
<name>S0EZ79_CHTCT</name>
<dbReference type="PATRIC" id="fig|1303518.3.peg.2325"/>
<dbReference type="RefSeq" id="WP_016483564.1">
    <property type="nucleotide sequence ID" value="NC_021487.1"/>
</dbReference>
<dbReference type="EMBL" id="HF951689">
    <property type="protein sequence ID" value="CCW36044.1"/>
    <property type="molecule type" value="Genomic_DNA"/>
</dbReference>
<dbReference type="TCDB" id="9.B.121.6.9">
    <property type="family name" value="the asma (asma) family"/>
</dbReference>
<accession>S0EZ79</accession>
<organism evidence="1 2">
    <name type="scientific">Chthonomonas calidirosea (strain DSM 23976 / ICMP 18418 / T49)</name>
    <dbReference type="NCBI Taxonomy" id="1303518"/>
    <lineage>
        <taxon>Bacteria</taxon>
        <taxon>Bacillati</taxon>
        <taxon>Armatimonadota</taxon>
        <taxon>Chthonomonadia</taxon>
        <taxon>Chthonomonadales</taxon>
        <taxon>Chthonomonadaceae</taxon>
        <taxon>Chthonomonas</taxon>
    </lineage>
</organism>
<evidence type="ECO:0000313" key="1">
    <source>
        <dbReference type="EMBL" id="CCW36044.1"/>
    </source>
</evidence>
<dbReference type="HOGENOM" id="CLU_241368_0_0_0"/>
<protein>
    <submittedName>
        <fullName evidence="1">Uncharacterized protein</fullName>
    </submittedName>
</protein>
<dbReference type="InParanoid" id="S0EZ79"/>
<proteinExistence type="predicted"/>
<gene>
    <name evidence="1" type="ORF">CCALI_02237</name>
</gene>
<dbReference type="eggNOG" id="COG2911">
    <property type="taxonomic scope" value="Bacteria"/>
</dbReference>
<dbReference type="KEGG" id="ccz:CCALI_02237"/>
<keyword evidence="2" id="KW-1185">Reference proteome</keyword>
<dbReference type="Proteomes" id="UP000014227">
    <property type="component" value="Chromosome I"/>
</dbReference>
<reference evidence="2" key="1">
    <citation type="submission" date="2013-03" db="EMBL/GenBank/DDBJ databases">
        <title>Genome sequence of Chthonomonas calidirosea, the first sequenced genome from the Armatimonadetes phylum (formally candidate division OP10).</title>
        <authorList>
            <person name="Lee K.C.Y."/>
            <person name="Morgan X.C."/>
            <person name="Dunfield P.F."/>
            <person name="Tamas I."/>
            <person name="Houghton K.M."/>
            <person name="Vyssotski M."/>
            <person name="Ryan J.L.J."/>
            <person name="Lagutin K."/>
            <person name="McDonald I.R."/>
            <person name="Stott M.B."/>
        </authorList>
    </citation>
    <scope>NUCLEOTIDE SEQUENCE [LARGE SCALE GENOMIC DNA]</scope>
    <source>
        <strain evidence="2">DSM 23976 / ICMP 18418 / T49</strain>
    </source>
</reference>